<accession>A0A3Q0SLN1</accession>
<feature type="compositionally biased region" description="Polar residues" evidence="1">
    <location>
        <begin position="25"/>
        <end position="37"/>
    </location>
</feature>
<proteinExistence type="predicted"/>
<feature type="compositionally biased region" description="Basic and acidic residues" evidence="1">
    <location>
        <begin position="10"/>
        <end position="21"/>
    </location>
</feature>
<dbReference type="Ensembl" id="ENSACIT00000026452.1">
    <property type="protein sequence ID" value="ENSACIP00000025774.1"/>
    <property type="gene ID" value="ENSACIG00000019982.1"/>
</dbReference>
<dbReference type="AlphaFoldDB" id="A0A3Q0SLN1"/>
<evidence type="ECO:0000256" key="1">
    <source>
        <dbReference type="SAM" id="MobiDB-lite"/>
    </source>
</evidence>
<evidence type="ECO:0000313" key="3">
    <source>
        <dbReference type="Proteomes" id="UP000261340"/>
    </source>
</evidence>
<reference evidence="2" key="1">
    <citation type="submission" date="2025-08" db="UniProtKB">
        <authorList>
            <consortium name="Ensembl"/>
        </authorList>
    </citation>
    <scope>IDENTIFICATION</scope>
</reference>
<reference evidence="2" key="2">
    <citation type="submission" date="2025-09" db="UniProtKB">
        <authorList>
            <consortium name="Ensembl"/>
        </authorList>
    </citation>
    <scope>IDENTIFICATION</scope>
</reference>
<protein>
    <submittedName>
        <fullName evidence="2">Uncharacterized protein</fullName>
    </submittedName>
</protein>
<evidence type="ECO:0000313" key="2">
    <source>
        <dbReference type="Ensembl" id="ENSACIP00000025774.1"/>
    </source>
</evidence>
<keyword evidence="3" id="KW-1185">Reference proteome</keyword>
<sequence length="112" mass="12626">GYTHCSDSAKCSKTDQTDSPRWKWMSQSHQQEQPKSFSRQKKKGDILQLPNQSLDLNPAKHAFQLLSIKLNQIPDVSPTGRWTTLVPLLFILVVAAVKEIIEDLVRLASNIA</sequence>
<name>A0A3Q0SLN1_AMPCI</name>
<feature type="region of interest" description="Disordered" evidence="1">
    <location>
        <begin position="1"/>
        <end position="42"/>
    </location>
</feature>
<dbReference type="Proteomes" id="UP000261340">
    <property type="component" value="Unplaced"/>
</dbReference>
<dbReference type="STRING" id="61819.ENSACIP00000025774"/>
<organism evidence="2 3">
    <name type="scientific">Amphilophus citrinellus</name>
    <name type="common">Midas cichlid</name>
    <name type="synonym">Cichlasoma citrinellum</name>
    <dbReference type="NCBI Taxonomy" id="61819"/>
    <lineage>
        <taxon>Eukaryota</taxon>
        <taxon>Metazoa</taxon>
        <taxon>Chordata</taxon>
        <taxon>Craniata</taxon>
        <taxon>Vertebrata</taxon>
        <taxon>Euteleostomi</taxon>
        <taxon>Actinopterygii</taxon>
        <taxon>Neopterygii</taxon>
        <taxon>Teleostei</taxon>
        <taxon>Neoteleostei</taxon>
        <taxon>Acanthomorphata</taxon>
        <taxon>Ovalentaria</taxon>
        <taxon>Cichlomorphae</taxon>
        <taxon>Cichliformes</taxon>
        <taxon>Cichlidae</taxon>
        <taxon>New World cichlids</taxon>
        <taxon>Cichlasomatinae</taxon>
        <taxon>Heroini</taxon>
        <taxon>Amphilophus</taxon>
    </lineage>
</organism>